<dbReference type="AlphaFoldDB" id="A0A438NJK9"/>
<dbReference type="OrthoDB" id="4115494at2759"/>
<gene>
    <name evidence="2" type="ORF">B0A52_00281</name>
</gene>
<reference evidence="2 3" key="1">
    <citation type="submission" date="2017-03" db="EMBL/GenBank/DDBJ databases">
        <title>Genomes of endolithic fungi from Antarctica.</title>
        <authorList>
            <person name="Coleine C."/>
            <person name="Masonjones S."/>
            <person name="Stajich J.E."/>
        </authorList>
    </citation>
    <scope>NUCLEOTIDE SEQUENCE [LARGE SCALE GENOMIC DNA]</scope>
    <source>
        <strain evidence="2 3">CCFEE 6314</strain>
    </source>
</reference>
<comment type="caution">
    <text evidence="2">The sequence shown here is derived from an EMBL/GenBank/DDBJ whole genome shotgun (WGS) entry which is preliminary data.</text>
</comment>
<evidence type="ECO:0000313" key="2">
    <source>
        <dbReference type="EMBL" id="RVX75924.1"/>
    </source>
</evidence>
<accession>A0A438NJK9</accession>
<name>A0A438NJK9_EXOME</name>
<feature type="compositionally biased region" description="Basic and acidic residues" evidence="1">
    <location>
        <begin position="352"/>
        <end position="363"/>
    </location>
</feature>
<evidence type="ECO:0000256" key="1">
    <source>
        <dbReference type="SAM" id="MobiDB-lite"/>
    </source>
</evidence>
<dbReference type="Proteomes" id="UP000288859">
    <property type="component" value="Unassembled WGS sequence"/>
</dbReference>
<protein>
    <submittedName>
        <fullName evidence="2">Uncharacterized protein</fullName>
    </submittedName>
</protein>
<feature type="region of interest" description="Disordered" evidence="1">
    <location>
        <begin position="315"/>
        <end position="393"/>
    </location>
</feature>
<organism evidence="2 3">
    <name type="scientific">Exophiala mesophila</name>
    <name type="common">Black yeast-like fungus</name>
    <dbReference type="NCBI Taxonomy" id="212818"/>
    <lineage>
        <taxon>Eukaryota</taxon>
        <taxon>Fungi</taxon>
        <taxon>Dikarya</taxon>
        <taxon>Ascomycota</taxon>
        <taxon>Pezizomycotina</taxon>
        <taxon>Eurotiomycetes</taxon>
        <taxon>Chaetothyriomycetidae</taxon>
        <taxon>Chaetothyriales</taxon>
        <taxon>Herpotrichiellaceae</taxon>
        <taxon>Exophiala</taxon>
    </lineage>
</organism>
<proteinExistence type="predicted"/>
<dbReference type="EMBL" id="NAJM01000001">
    <property type="protein sequence ID" value="RVX75924.1"/>
    <property type="molecule type" value="Genomic_DNA"/>
</dbReference>
<feature type="region of interest" description="Disordered" evidence="1">
    <location>
        <begin position="1"/>
        <end position="34"/>
    </location>
</feature>
<sequence>MAEPSVASRSNTPIDKDAKDTNDTNDTNNGIIRNMSPPSLVGLVIVGSPPRNRNRDSGFILDEFFERQGEQWAASIEREDTVYPDIFMPIPINPIHLSPVQLRELLTGPTISILFRPSAHEFAYLLCANFPKKVAIVFCQQWRDQLPPIPNNDRAMSQMSLRDMEWNMPERVIVTGGCPETYLKMLEWMYGCCLRGLIGDPIIGYGIGSFFQNYLIHCNAIIIGCDYLAQMSDRRMFVIGQGQIHSDDIECIWYYAPQDIPMKRFLVRHIAWRILQGTLRGMGHYWGLRRRLPEFDQAINDQIHAWRENREREARAQMEEQVAGMPARETQVPRRVQSQPLLSRPDLVGSNDHQEEEMARDGNTEEDQDQDQTQDNNTVHAPVARRPAGGGNTWVRLDLADLGVTRQSYSGSV</sequence>
<evidence type="ECO:0000313" key="3">
    <source>
        <dbReference type="Proteomes" id="UP000288859"/>
    </source>
</evidence>